<evidence type="ECO:0000259" key="1">
    <source>
        <dbReference type="Pfam" id="PF05491"/>
    </source>
</evidence>
<accession>A0A150MBD1</accession>
<dbReference type="PANTHER" id="PTHR42848:SF1">
    <property type="entry name" value="HOLLIDAY JUNCTION BRANCH MIGRATION COMPLEX SUBUNIT RUVB"/>
    <property type="match status" value="1"/>
</dbReference>
<dbReference type="EMBL" id="LQYV01000132">
    <property type="protein sequence ID" value="KYD21853.1"/>
    <property type="molecule type" value="Genomic_DNA"/>
</dbReference>
<dbReference type="AlphaFoldDB" id="A0A150MBD1"/>
<sequence length="50" mass="5673">MAAVIGEEAQTIEEVYEPYLLQIGLLQRTPRGRVVTPAAYAHFEMEVPKR</sequence>
<dbReference type="InterPro" id="IPR008823">
    <property type="entry name" value="RuvB_wg_C"/>
</dbReference>
<dbReference type="Pfam" id="PF05491">
    <property type="entry name" value="WHD_RuvB"/>
    <property type="match status" value="1"/>
</dbReference>
<gene>
    <name evidence="2" type="ORF">B4109_2178</name>
</gene>
<organism evidence="2 3">
    <name type="scientific">Geobacillus stearothermophilus</name>
    <name type="common">Bacillus stearothermophilus</name>
    <dbReference type="NCBI Taxonomy" id="1422"/>
    <lineage>
        <taxon>Bacteria</taxon>
        <taxon>Bacillati</taxon>
        <taxon>Bacillota</taxon>
        <taxon>Bacilli</taxon>
        <taxon>Bacillales</taxon>
        <taxon>Anoxybacillaceae</taxon>
        <taxon>Geobacillus</taxon>
    </lineage>
</organism>
<dbReference type="Gene3D" id="1.10.10.10">
    <property type="entry name" value="Winged helix-like DNA-binding domain superfamily/Winged helix DNA-binding domain"/>
    <property type="match status" value="1"/>
</dbReference>
<dbReference type="InterPro" id="IPR036390">
    <property type="entry name" value="WH_DNA-bd_sf"/>
</dbReference>
<dbReference type="PATRIC" id="fig|1422.18.peg.1532"/>
<proteinExistence type="predicted"/>
<evidence type="ECO:0000313" key="3">
    <source>
        <dbReference type="Proteomes" id="UP000075424"/>
    </source>
</evidence>
<dbReference type="GO" id="GO:0005524">
    <property type="term" value="F:ATP binding"/>
    <property type="evidence" value="ECO:0007669"/>
    <property type="project" value="InterPro"/>
</dbReference>
<feature type="domain" description="RuvB winged helix C-terminal" evidence="1">
    <location>
        <begin position="2"/>
        <end position="44"/>
    </location>
</feature>
<dbReference type="InterPro" id="IPR004605">
    <property type="entry name" value="DNA_helicase_Holl-junc_RuvB"/>
</dbReference>
<protein>
    <recommendedName>
        <fullName evidence="1">RuvB winged helix C-terminal domain-containing protein</fullName>
    </recommendedName>
</protein>
<evidence type="ECO:0000313" key="2">
    <source>
        <dbReference type="EMBL" id="KYD21853.1"/>
    </source>
</evidence>
<dbReference type="InterPro" id="IPR036388">
    <property type="entry name" value="WH-like_DNA-bd_sf"/>
</dbReference>
<reference evidence="2 3" key="1">
    <citation type="submission" date="2016-01" db="EMBL/GenBank/DDBJ databases">
        <title>Draft Genome Sequences of Seven Thermophilic Sporeformers Isolated from Foods.</title>
        <authorList>
            <person name="Berendsen E.M."/>
            <person name="Wells-Bennik M.H."/>
            <person name="Krawcyk A.O."/>
            <person name="De Jong A."/>
            <person name="Holsappel S."/>
            <person name="Eijlander R.T."/>
            <person name="Kuipers O.P."/>
        </authorList>
    </citation>
    <scope>NUCLEOTIDE SEQUENCE [LARGE SCALE GENOMIC DNA]</scope>
    <source>
        <strain evidence="2 3">B4109</strain>
    </source>
</reference>
<dbReference type="SUPFAM" id="SSF46785">
    <property type="entry name" value="Winged helix' DNA-binding domain"/>
    <property type="match status" value="1"/>
</dbReference>
<dbReference type="Proteomes" id="UP000075424">
    <property type="component" value="Unassembled WGS sequence"/>
</dbReference>
<dbReference type="GO" id="GO:0006310">
    <property type="term" value="P:DNA recombination"/>
    <property type="evidence" value="ECO:0007669"/>
    <property type="project" value="InterPro"/>
</dbReference>
<comment type="caution">
    <text evidence="2">The sequence shown here is derived from an EMBL/GenBank/DDBJ whole genome shotgun (WGS) entry which is preliminary data.</text>
</comment>
<dbReference type="PANTHER" id="PTHR42848">
    <property type="match status" value="1"/>
</dbReference>
<dbReference type="GO" id="GO:0006281">
    <property type="term" value="P:DNA repair"/>
    <property type="evidence" value="ECO:0007669"/>
    <property type="project" value="InterPro"/>
</dbReference>
<name>A0A150MBD1_GEOSE</name>
<dbReference type="GO" id="GO:0003677">
    <property type="term" value="F:DNA binding"/>
    <property type="evidence" value="ECO:0007669"/>
    <property type="project" value="InterPro"/>
</dbReference>
<dbReference type="GO" id="GO:0009378">
    <property type="term" value="F:four-way junction helicase activity"/>
    <property type="evidence" value="ECO:0007669"/>
    <property type="project" value="InterPro"/>
</dbReference>